<name>A0A1H0CLE6_9SPHI</name>
<dbReference type="InterPro" id="IPR037066">
    <property type="entry name" value="Plug_dom_sf"/>
</dbReference>
<dbReference type="Gene3D" id="2.170.130.10">
    <property type="entry name" value="TonB-dependent receptor, plug domain"/>
    <property type="match status" value="1"/>
</dbReference>
<dbReference type="Pfam" id="PF13715">
    <property type="entry name" value="CarbopepD_reg_2"/>
    <property type="match status" value="1"/>
</dbReference>
<dbReference type="GO" id="GO:0009279">
    <property type="term" value="C:cell outer membrane"/>
    <property type="evidence" value="ECO:0007669"/>
    <property type="project" value="UniProtKB-SubCell"/>
</dbReference>
<evidence type="ECO:0000256" key="3">
    <source>
        <dbReference type="ARBA" id="ARBA00022452"/>
    </source>
</evidence>
<evidence type="ECO:0000256" key="6">
    <source>
        <dbReference type="ARBA" id="ARBA00023237"/>
    </source>
</evidence>
<comment type="subcellular location">
    <subcellularLocation>
        <location evidence="1 7">Cell outer membrane</location>
        <topology evidence="1 7">Multi-pass membrane protein</topology>
    </subcellularLocation>
</comment>
<dbReference type="Pfam" id="PF07715">
    <property type="entry name" value="Plug"/>
    <property type="match status" value="1"/>
</dbReference>
<dbReference type="SUPFAM" id="SSF49464">
    <property type="entry name" value="Carboxypeptidase regulatory domain-like"/>
    <property type="match status" value="1"/>
</dbReference>
<protein>
    <submittedName>
        <fullName evidence="9">TonB-linked outer membrane protein, SusC/RagA family</fullName>
    </submittedName>
</protein>
<evidence type="ECO:0000256" key="2">
    <source>
        <dbReference type="ARBA" id="ARBA00022448"/>
    </source>
</evidence>
<accession>A0A1H0CLE6</accession>
<keyword evidence="3 7" id="KW-1134">Transmembrane beta strand</keyword>
<proteinExistence type="inferred from homology"/>
<dbReference type="RefSeq" id="WP_083362003.1">
    <property type="nucleotide sequence ID" value="NZ_FNGY01000008.1"/>
</dbReference>
<evidence type="ECO:0000256" key="4">
    <source>
        <dbReference type="ARBA" id="ARBA00022692"/>
    </source>
</evidence>
<evidence type="ECO:0000256" key="1">
    <source>
        <dbReference type="ARBA" id="ARBA00004571"/>
    </source>
</evidence>
<dbReference type="InterPro" id="IPR012910">
    <property type="entry name" value="Plug_dom"/>
</dbReference>
<keyword evidence="2 7" id="KW-0813">Transport</keyword>
<dbReference type="InterPro" id="IPR036942">
    <property type="entry name" value="Beta-barrel_TonB_sf"/>
</dbReference>
<dbReference type="AlphaFoldDB" id="A0A1H0CLE6"/>
<feature type="domain" description="TonB-dependent receptor plug" evidence="8">
    <location>
        <begin position="226"/>
        <end position="331"/>
    </location>
</feature>
<keyword evidence="6 7" id="KW-0998">Cell outer membrane</keyword>
<dbReference type="InterPro" id="IPR023996">
    <property type="entry name" value="TonB-dep_OMP_SusC/RagA"/>
</dbReference>
<evidence type="ECO:0000256" key="5">
    <source>
        <dbReference type="ARBA" id="ARBA00023136"/>
    </source>
</evidence>
<gene>
    <name evidence="9" type="ORF">SAMN05421820_108151</name>
</gene>
<dbReference type="InterPro" id="IPR008969">
    <property type="entry name" value="CarboxyPept-like_regulatory"/>
</dbReference>
<dbReference type="NCBIfam" id="TIGR04057">
    <property type="entry name" value="SusC_RagA_signa"/>
    <property type="match status" value="1"/>
</dbReference>
<evidence type="ECO:0000313" key="10">
    <source>
        <dbReference type="Proteomes" id="UP000183200"/>
    </source>
</evidence>
<keyword evidence="4 7" id="KW-0812">Transmembrane</keyword>
<evidence type="ECO:0000313" key="9">
    <source>
        <dbReference type="EMBL" id="SDN58601.1"/>
    </source>
</evidence>
<dbReference type="NCBIfam" id="TIGR04056">
    <property type="entry name" value="OMP_RagA_SusC"/>
    <property type="match status" value="1"/>
</dbReference>
<dbReference type="PROSITE" id="PS52016">
    <property type="entry name" value="TONB_DEPENDENT_REC_3"/>
    <property type="match status" value="1"/>
</dbReference>
<dbReference type="Gene3D" id="2.60.40.1120">
    <property type="entry name" value="Carboxypeptidase-like, regulatory domain"/>
    <property type="match status" value="1"/>
</dbReference>
<dbReference type="Proteomes" id="UP000183200">
    <property type="component" value="Unassembled WGS sequence"/>
</dbReference>
<comment type="similarity">
    <text evidence="7">Belongs to the TonB-dependent receptor family.</text>
</comment>
<dbReference type="Gene3D" id="2.40.170.20">
    <property type="entry name" value="TonB-dependent receptor, beta-barrel domain"/>
    <property type="match status" value="1"/>
</dbReference>
<dbReference type="FunFam" id="2.170.130.10:FF:000003">
    <property type="entry name" value="SusC/RagA family TonB-linked outer membrane protein"/>
    <property type="match status" value="1"/>
</dbReference>
<evidence type="ECO:0000259" key="8">
    <source>
        <dbReference type="Pfam" id="PF07715"/>
    </source>
</evidence>
<dbReference type="SUPFAM" id="SSF56935">
    <property type="entry name" value="Porins"/>
    <property type="match status" value="1"/>
</dbReference>
<dbReference type="EMBL" id="FNGY01000008">
    <property type="protein sequence ID" value="SDN58601.1"/>
    <property type="molecule type" value="Genomic_DNA"/>
</dbReference>
<keyword evidence="5 7" id="KW-0472">Membrane</keyword>
<dbReference type="InterPro" id="IPR023997">
    <property type="entry name" value="TonB-dep_OMP_SusC/RagA_CS"/>
</dbReference>
<keyword evidence="10" id="KW-1185">Reference proteome</keyword>
<evidence type="ECO:0000256" key="7">
    <source>
        <dbReference type="PROSITE-ProRule" id="PRU01360"/>
    </source>
</evidence>
<dbReference type="InterPro" id="IPR039426">
    <property type="entry name" value="TonB-dep_rcpt-like"/>
</dbReference>
<dbReference type="OrthoDB" id="9768177at2"/>
<sequence>MKLYNSTKISKPGNQSDLRTNIRRMASLALVFSLFLIQVSAKSRAQITYSQKGATISRVFKEIRKQAGVDVFWQSNVLNDKVKINAQFLNAPLEEVLTQCIAGQDLVFTIKDKTVILTKKEAAVSADLKSAFSRMEITGTIFGEKEETLPGVNVMNKKTGKVVTSDANGVFKIAASPNDELLFSSLGYISQTIVVTDKTSKLTITLVPSSIGLENVIVVGYGVQKKVNVTGSVASVGAKELENRPVTNVSNALQGTMAGVTVTQSNGQPGKDAGKINIRGIGTLGGTNPMVIVDGIISSMDNVNPNDIDNISVLKDAASASIYGSRASNGVILITTKKGKAGTSVIHYNAYLGKQKPTNLPDYLPSWDAAALYNLALKNEGKPLRYTDAEIQKFRDGSDPFNYPNTDWLGLFYKGNGIQQNHYLDVSGGTEKTQYMVSLGYFDENGLVKGTNTNKYTSRINLTTQATKGIKINANLGFINSTMQEPANPFTGDFAQVIRQINRISPMVPYKYANGNYGYISDGNPMAWLEGGSFNREKYYNLLGNVGADLTIIEGLHFKPTVGYQLNIDQNKKFIKDQQYYDKITGAPSFYQGPNSLKDYNEFLNVVTLQALLQYDKTFGKHTIGALAGYSEESNSVNVLEGYRKRFLNNSLSEINAGPIDGQTTAGYANELALRSGFGRINYSFDSRYLLEANLRYDATSRFAPLQRWGAFPSFSAGWRISQEAFFAPVKSWVNELKLRGSWGKLGNQSDIANYPYISTINTGLDYVFGGTAPAIAPGVAVVNGANEKIKWESATTTGIGLDAGIYNNKLTLSVDYFNKKTGDILLSLPIGEVYGLVPPVQNAGSVKNSGWEFMLTYHDVKGDFSYGANLNASFIKNEITDLHGIGPIISGATFRQVGYPIDGFYGYISDGIFQTKAEVDAHATQSGGTIAPGDLKYRDLNGDGVINGSDRTYLGSRFPKATFGINLNAAWKGFDLTVFLQGAADVKNYVQGIMLGQVSSSTGKPTSALLDSWTPENTDATFPRLWTNFRQNDPSGMPSSYWIRDASYQRMKNLQLGYTLPEKYVKRIGLSRARIYYSGQNLFTITNFYKWVDPEAPRGDNGYTYPQVLVNSIGLNITF</sequence>
<reference evidence="10" key="1">
    <citation type="submission" date="2016-10" db="EMBL/GenBank/DDBJ databases">
        <authorList>
            <person name="Varghese N."/>
            <person name="Submissions S."/>
        </authorList>
    </citation>
    <scope>NUCLEOTIDE SEQUENCE [LARGE SCALE GENOMIC DNA]</scope>
    <source>
        <strain evidence="10">DSM 19110</strain>
    </source>
</reference>
<organism evidence="9 10">
    <name type="scientific">Pedobacter steynii</name>
    <dbReference type="NCBI Taxonomy" id="430522"/>
    <lineage>
        <taxon>Bacteria</taxon>
        <taxon>Pseudomonadati</taxon>
        <taxon>Bacteroidota</taxon>
        <taxon>Sphingobacteriia</taxon>
        <taxon>Sphingobacteriales</taxon>
        <taxon>Sphingobacteriaceae</taxon>
        <taxon>Pedobacter</taxon>
    </lineage>
</organism>